<dbReference type="EMBL" id="NHYE01004407">
    <property type="protein sequence ID" value="PPQ84786.1"/>
    <property type="molecule type" value="Genomic_DNA"/>
</dbReference>
<proteinExistence type="predicted"/>
<comment type="caution">
    <text evidence="2">The sequence shown here is derived from an EMBL/GenBank/DDBJ whole genome shotgun (WGS) entry which is preliminary data.</text>
</comment>
<sequence length="287" mass="32652">MASKEDAFNRIILANHTISESTFQQTVTSKDDMPEERPYMPDGCSCCSDVSQNGQKLRRCSRVSMVLRLRRCQKKDWSIHKRVCKPNSDAAIIHYMISNFMANPLLVFYLQIALVLELDLIENPVIDKPVTARCELCRYPAGVEYEADSAIGQINMKQLKQGSKWMLQLKKLVALDAEEAVDAQRMVIWKEMKEKSEANGFLRAPVQVVLIEFAFGDREPGTPFALTISDAVIERMKSADSEAESAISSEWATDEQFSVKSSLSNINSYIREDKKNELRLRSRSYVH</sequence>
<reference evidence="2 3" key="1">
    <citation type="journal article" date="2018" name="Evol. Lett.">
        <title>Horizontal gene cluster transfer increased hallucinogenic mushroom diversity.</title>
        <authorList>
            <person name="Reynolds H.T."/>
            <person name="Vijayakumar V."/>
            <person name="Gluck-Thaler E."/>
            <person name="Korotkin H.B."/>
            <person name="Matheny P.B."/>
            <person name="Slot J.C."/>
        </authorList>
    </citation>
    <scope>NUCLEOTIDE SEQUENCE [LARGE SCALE GENOMIC DNA]</scope>
    <source>
        <strain evidence="2 3">SRW20</strain>
    </source>
</reference>
<dbReference type="STRING" id="231916.A0A409X219"/>
<gene>
    <name evidence="2" type="ORF">CVT26_011346</name>
</gene>
<protein>
    <recommendedName>
        <fullName evidence="1">DUF8205 domain-containing protein</fullName>
    </recommendedName>
</protein>
<evidence type="ECO:0000259" key="1">
    <source>
        <dbReference type="Pfam" id="PF26632"/>
    </source>
</evidence>
<evidence type="ECO:0000313" key="2">
    <source>
        <dbReference type="EMBL" id="PPQ84786.1"/>
    </source>
</evidence>
<dbReference type="InParanoid" id="A0A409X219"/>
<evidence type="ECO:0000313" key="3">
    <source>
        <dbReference type="Proteomes" id="UP000284706"/>
    </source>
</evidence>
<dbReference type="Proteomes" id="UP000284706">
    <property type="component" value="Unassembled WGS sequence"/>
</dbReference>
<accession>A0A409X219</accession>
<feature type="domain" description="DUF8205" evidence="1">
    <location>
        <begin position="89"/>
        <end position="283"/>
    </location>
</feature>
<dbReference type="InterPro" id="IPR058518">
    <property type="entry name" value="DUF8205"/>
</dbReference>
<keyword evidence="3" id="KW-1185">Reference proteome</keyword>
<dbReference type="AlphaFoldDB" id="A0A409X219"/>
<dbReference type="Pfam" id="PF26632">
    <property type="entry name" value="DUF8205"/>
    <property type="match status" value="1"/>
</dbReference>
<name>A0A409X219_9AGAR</name>
<organism evidence="2 3">
    <name type="scientific">Gymnopilus dilepis</name>
    <dbReference type="NCBI Taxonomy" id="231916"/>
    <lineage>
        <taxon>Eukaryota</taxon>
        <taxon>Fungi</taxon>
        <taxon>Dikarya</taxon>
        <taxon>Basidiomycota</taxon>
        <taxon>Agaricomycotina</taxon>
        <taxon>Agaricomycetes</taxon>
        <taxon>Agaricomycetidae</taxon>
        <taxon>Agaricales</taxon>
        <taxon>Agaricineae</taxon>
        <taxon>Hymenogastraceae</taxon>
        <taxon>Gymnopilus</taxon>
    </lineage>
</organism>
<dbReference type="OrthoDB" id="341421at2759"/>